<reference evidence="2" key="1">
    <citation type="submission" date="2021-02" db="EMBL/GenBank/DDBJ databases">
        <title>Skermanella TT6 skin isolate.</title>
        <authorList>
            <person name="Lee K."/>
            <person name="Ganzorig M."/>
        </authorList>
    </citation>
    <scope>NUCLEOTIDE SEQUENCE</scope>
    <source>
        <strain evidence="2">TT6</strain>
    </source>
</reference>
<feature type="compositionally biased region" description="Polar residues" evidence="1">
    <location>
        <begin position="171"/>
        <end position="180"/>
    </location>
</feature>
<evidence type="ECO:0000256" key="1">
    <source>
        <dbReference type="SAM" id="MobiDB-lite"/>
    </source>
</evidence>
<evidence type="ECO:0000313" key="2">
    <source>
        <dbReference type="EMBL" id="QQP90401.1"/>
    </source>
</evidence>
<dbReference type="EMBL" id="CP067420">
    <property type="protein sequence ID" value="QQP90401.1"/>
    <property type="molecule type" value="Genomic_DNA"/>
</dbReference>
<accession>A0ABX7B7P7</accession>
<gene>
    <name evidence="2" type="ORF">IGS68_03845</name>
</gene>
<organism evidence="2 3">
    <name type="scientific">Skermanella cutis</name>
    <dbReference type="NCBI Taxonomy" id="2775420"/>
    <lineage>
        <taxon>Bacteria</taxon>
        <taxon>Pseudomonadati</taxon>
        <taxon>Pseudomonadota</taxon>
        <taxon>Alphaproteobacteria</taxon>
        <taxon>Rhodospirillales</taxon>
        <taxon>Azospirillaceae</taxon>
        <taxon>Skermanella</taxon>
    </lineage>
</organism>
<evidence type="ECO:0000313" key="3">
    <source>
        <dbReference type="Proteomes" id="UP000595197"/>
    </source>
</evidence>
<keyword evidence="3" id="KW-1185">Reference proteome</keyword>
<name>A0ABX7B7P7_9PROT</name>
<proteinExistence type="predicted"/>
<feature type="region of interest" description="Disordered" evidence="1">
    <location>
        <begin position="169"/>
        <end position="199"/>
    </location>
</feature>
<dbReference type="Proteomes" id="UP000595197">
    <property type="component" value="Chromosome"/>
</dbReference>
<protein>
    <submittedName>
        <fullName evidence="2">Uncharacterized protein</fullName>
    </submittedName>
</protein>
<sequence>MARGPRCDATIKALVWTGTPALPRILTGTGVERFVSTEFASIRLRHPDMVAELAGGVLHLELESGSSPDIVWRMYEHDGLISERYGNAPVTQLVLRLGERRSDEPAGIFHPSLNFRFEVRYIADFDAGPLPDSPSPNGAVLLILCKCDDIRERVRAILARLATLGRRDRSGSTWSETAQPPSTPPPSIASRPCRPAYEA</sequence>
<dbReference type="RefSeq" id="WP_201077451.1">
    <property type="nucleotide sequence ID" value="NZ_CP067420.1"/>
</dbReference>